<accession>A0ABW3KUR6</accession>
<sequence length="81" mass="9375">MQHTPYFDPNLAYYHGEAQRDFGHHYNQHQDDRFFGGPFVGGLLGGLVGSALFPGPYYYPQYPPYGYYPYYPPYGGGYGYW</sequence>
<protein>
    <recommendedName>
        <fullName evidence="3">Spore coat protein</fullName>
    </recommendedName>
</protein>
<dbReference type="RefSeq" id="WP_386055438.1">
    <property type="nucleotide sequence ID" value="NZ_JBHTKL010000001.1"/>
</dbReference>
<keyword evidence="2" id="KW-1185">Reference proteome</keyword>
<dbReference type="Proteomes" id="UP001596990">
    <property type="component" value="Unassembled WGS sequence"/>
</dbReference>
<organism evidence="1 2">
    <name type="scientific">Thalassobacillus hwangdonensis</name>
    <dbReference type="NCBI Taxonomy" id="546108"/>
    <lineage>
        <taxon>Bacteria</taxon>
        <taxon>Bacillati</taxon>
        <taxon>Bacillota</taxon>
        <taxon>Bacilli</taxon>
        <taxon>Bacillales</taxon>
        <taxon>Bacillaceae</taxon>
        <taxon>Thalassobacillus</taxon>
    </lineage>
</organism>
<comment type="caution">
    <text evidence="1">The sequence shown here is derived from an EMBL/GenBank/DDBJ whole genome shotgun (WGS) entry which is preliminary data.</text>
</comment>
<name>A0ABW3KUR6_9BACI</name>
<evidence type="ECO:0000313" key="1">
    <source>
        <dbReference type="EMBL" id="MFD1017594.1"/>
    </source>
</evidence>
<evidence type="ECO:0008006" key="3">
    <source>
        <dbReference type="Google" id="ProtNLM"/>
    </source>
</evidence>
<dbReference type="EMBL" id="JBHTKL010000001">
    <property type="protein sequence ID" value="MFD1017594.1"/>
    <property type="molecule type" value="Genomic_DNA"/>
</dbReference>
<gene>
    <name evidence="1" type="ORF">ACFQ2J_00170</name>
</gene>
<proteinExistence type="predicted"/>
<evidence type="ECO:0000313" key="2">
    <source>
        <dbReference type="Proteomes" id="UP001596990"/>
    </source>
</evidence>
<reference evidence="2" key="1">
    <citation type="journal article" date="2019" name="Int. J. Syst. Evol. Microbiol.">
        <title>The Global Catalogue of Microorganisms (GCM) 10K type strain sequencing project: providing services to taxonomists for standard genome sequencing and annotation.</title>
        <authorList>
            <consortium name="The Broad Institute Genomics Platform"/>
            <consortium name="The Broad Institute Genome Sequencing Center for Infectious Disease"/>
            <person name="Wu L."/>
            <person name="Ma J."/>
        </authorList>
    </citation>
    <scope>NUCLEOTIDE SEQUENCE [LARGE SCALE GENOMIC DNA]</scope>
    <source>
        <strain evidence="2">CCUG 56607</strain>
    </source>
</reference>